<dbReference type="GO" id="GO:0016020">
    <property type="term" value="C:membrane"/>
    <property type="evidence" value="ECO:0007669"/>
    <property type="project" value="TreeGrafter"/>
</dbReference>
<dbReference type="PANTHER" id="PTHR31145">
    <property type="entry name" value="INTEGRAL MEMBRANE PROTEIN (AFU_ORTHOLOGUE AFUA_7G01610)"/>
    <property type="match status" value="1"/>
</dbReference>
<keyword evidence="2" id="KW-0472">Membrane</keyword>
<dbReference type="InterPro" id="IPR040241">
    <property type="entry name" value="TRP_Flc/Pkd2-like"/>
</dbReference>
<dbReference type="GeneID" id="20088265"/>
<dbReference type="AlphaFoldDB" id="A0A024TMR1"/>
<name>A0A024TMR1_9STRA</name>
<keyword evidence="2" id="KW-0812">Transmembrane</keyword>
<feature type="transmembrane region" description="Helical" evidence="2">
    <location>
        <begin position="316"/>
        <end position="337"/>
    </location>
</feature>
<feature type="transmembrane region" description="Helical" evidence="2">
    <location>
        <begin position="349"/>
        <end position="372"/>
    </location>
</feature>
<feature type="transmembrane region" description="Helical" evidence="2">
    <location>
        <begin position="428"/>
        <end position="449"/>
    </location>
</feature>
<dbReference type="GO" id="GO:0055085">
    <property type="term" value="P:transmembrane transport"/>
    <property type="evidence" value="ECO:0007669"/>
    <property type="project" value="TreeGrafter"/>
</dbReference>
<dbReference type="VEuPathDB" id="FungiDB:H310_11215"/>
<evidence type="ECO:0000256" key="1">
    <source>
        <dbReference type="SAM" id="MobiDB-lite"/>
    </source>
</evidence>
<feature type="region of interest" description="Disordered" evidence="1">
    <location>
        <begin position="1"/>
        <end position="111"/>
    </location>
</feature>
<feature type="transmembrane region" description="Helical" evidence="2">
    <location>
        <begin position="117"/>
        <end position="137"/>
    </location>
</feature>
<keyword evidence="2" id="KW-1133">Transmembrane helix</keyword>
<feature type="compositionally biased region" description="Polar residues" evidence="1">
    <location>
        <begin position="32"/>
        <end position="41"/>
    </location>
</feature>
<feature type="transmembrane region" description="Helical" evidence="2">
    <location>
        <begin position="454"/>
        <end position="474"/>
    </location>
</feature>
<dbReference type="PANTHER" id="PTHR31145:SF6">
    <property type="entry name" value="INTEGRAL MEMBRANE PROTEIN (AFU_ORTHOLOGUE AFUA_7G01610)"/>
    <property type="match status" value="1"/>
</dbReference>
<evidence type="ECO:0000313" key="3">
    <source>
        <dbReference type="EMBL" id="ETV95318.1"/>
    </source>
</evidence>
<evidence type="ECO:0000256" key="2">
    <source>
        <dbReference type="SAM" id="Phobius"/>
    </source>
</evidence>
<accession>A0A024TMR1</accession>
<dbReference type="RefSeq" id="XP_008876019.1">
    <property type="nucleotide sequence ID" value="XM_008877797.1"/>
</dbReference>
<dbReference type="eggNOG" id="ENOG502QTTT">
    <property type="taxonomic scope" value="Eukaryota"/>
</dbReference>
<gene>
    <name evidence="3" type="ORF">H310_11215</name>
</gene>
<feature type="compositionally biased region" description="Polar residues" evidence="1">
    <location>
        <begin position="1"/>
        <end position="13"/>
    </location>
</feature>
<dbReference type="OrthoDB" id="79029at2759"/>
<feature type="compositionally biased region" description="Polar residues" evidence="1">
    <location>
        <begin position="80"/>
        <end position="90"/>
    </location>
</feature>
<feature type="compositionally biased region" description="Low complexity" evidence="1">
    <location>
        <begin position="42"/>
        <end position="56"/>
    </location>
</feature>
<feature type="transmembrane region" description="Helical" evidence="2">
    <location>
        <begin position="486"/>
        <end position="507"/>
    </location>
</feature>
<feature type="transmembrane region" description="Helical" evidence="2">
    <location>
        <begin position="402"/>
        <end position="422"/>
    </location>
</feature>
<reference evidence="3" key="1">
    <citation type="submission" date="2013-12" db="EMBL/GenBank/DDBJ databases">
        <title>The Genome Sequence of Aphanomyces invadans NJM9701.</title>
        <authorList>
            <consortium name="The Broad Institute Genomics Platform"/>
            <person name="Russ C."/>
            <person name="Tyler B."/>
            <person name="van West P."/>
            <person name="Dieguez-Uribeondo J."/>
            <person name="Young S.K."/>
            <person name="Zeng Q."/>
            <person name="Gargeya S."/>
            <person name="Fitzgerald M."/>
            <person name="Abouelleil A."/>
            <person name="Alvarado L."/>
            <person name="Chapman S.B."/>
            <person name="Gainer-Dewar J."/>
            <person name="Goldberg J."/>
            <person name="Griggs A."/>
            <person name="Gujja S."/>
            <person name="Hansen M."/>
            <person name="Howarth C."/>
            <person name="Imamovic A."/>
            <person name="Ireland A."/>
            <person name="Larimer J."/>
            <person name="McCowan C."/>
            <person name="Murphy C."/>
            <person name="Pearson M."/>
            <person name="Poon T.W."/>
            <person name="Priest M."/>
            <person name="Roberts A."/>
            <person name="Saif S."/>
            <person name="Shea T."/>
            <person name="Sykes S."/>
            <person name="Wortman J."/>
            <person name="Nusbaum C."/>
            <person name="Birren B."/>
        </authorList>
    </citation>
    <scope>NUCLEOTIDE SEQUENCE [LARGE SCALE GENOMIC DNA]</scope>
    <source>
        <strain evidence="3">NJM9701</strain>
    </source>
</reference>
<sequence length="581" mass="61789">MATSTAPSLQPVSTFPGVTDMPVITNKVEENATGTNERPATTVSSEGSVGSTPSPSNANVPGELSGGPDAMDGPAPTRPISASRTNSSGKESGVGDIDPSQASAPSTDTHGHRTSRFVFNAVVAVTLAFLAFFHYVAMDTTCVVPDTPWGALAAPNSWELPSFVSFMQTVAILSCANVDAPHAALVSFTDSFSWVNFVVRGSASPLAKTHAAANVLSDMARAHQRTLASANDDAAIASSGAFGILQFALRMNVFELDLFVRAWTFCFIVLSCLLALVVITALVAGASKRRGVLFTLSTMGRYAAHMEEASHRLQGFTVWFATIAVLPLATVSMYELMRNVTSTAGVGSISGVFSLAALIFLGDSILVAAWIVSRCTNVDLSKYRAKVTFGVLYTNLKFEFRAFFAVSLAVQYATGLLAASVVAPSTQLFLLMGLHLAYAILIAMVSPFISTLQLVFTVVFELVVVAVFGMAYGMAHTTNASSKRTLAYAVIVLVCIVVVGMFVRCLYKLWMFVVGTDMSAINSIYSQGAVSQVESMDHTTHCGRNSNDTLSLDIDMDNFATFHTPTNTVNFVETNAKVYAI</sequence>
<proteinExistence type="predicted"/>
<feature type="transmembrane region" description="Helical" evidence="2">
    <location>
        <begin position="262"/>
        <end position="284"/>
    </location>
</feature>
<protein>
    <recommendedName>
        <fullName evidence="4">TRP C-terminal domain-containing protein</fullName>
    </recommendedName>
</protein>
<organism evidence="3">
    <name type="scientific">Aphanomyces invadans</name>
    <dbReference type="NCBI Taxonomy" id="157072"/>
    <lineage>
        <taxon>Eukaryota</taxon>
        <taxon>Sar</taxon>
        <taxon>Stramenopiles</taxon>
        <taxon>Oomycota</taxon>
        <taxon>Saprolegniomycetes</taxon>
        <taxon>Saprolegniales</taxon>
        <taxon>Verrucalvaceae</taxon>
        <taxon>Aphanomyces</taxon>
    </lineage>
</organism>
<dbReference type="EMBL" id="KI913981">
    <property type="protein sequence ID" value="ETV95318.1"/>
    <property type="molecule type" value="Genomic_DNA"/>
</dbReference>
<dbReference type="STRING" id="157072.A0A024TMR1"/>
<evidence type="ECO:0008006" key="4">
    <source>
        <dbReference type="Google" id="ProtNLM"/>
    </source>
</evidence>